<evidence type="ECO:0000256" key="2">
    <source>
        <dbReference type="ARBA" id="ARBA00022692"/>
    </source>
</evidence>
<accession>A0A4S8M1P7</accession>
<dbReference type="EMBL" id="ML179187">
    <property type="protein sequence ID" value="THU96007.1"/>
    <property type="molecule type" value="Genomic_DNA"/>
</dbReference>
<dbReference type="PANTHER" id="PTHR23112:SF0">
    <property type="entry name" value="TRANSMEMBRANE PROTEIN 116"/>
    <property type="match status" value="1"/>
</dbReference>
<feature type="compositionally biased region" description="Basic and acidic residues" evidence="5">
    <location>
        <begin position="427"/>
        <end position="436"/>
    </location>
</feature>
<feature type="transmembrane region" description="Helical" evidence="6">
    <location>
        <begin position="16"/>
        <end position="39"/>
    </location>
</feature>
<evidence type="ECO:0000256" key="5">
    <source>
        <dbReference type="SAM" id="MobiDB-lite"/>
    </source>
</evidence>
<gene>
    <name evidence="7" type="ORF">K435DRAFT_797696</name>
</gene>
<comment type="subcellular location">
    <subcellularLocation>
        <location evidence="1">Membrane</location>
        <topology evidence="1">Multi-pass membrane protein</topology>
    </subcellularLocation>
</comment>
<keyword evidence="3 6" id="KW-1133">Transmembrane helix</keyword>
<dbReference type="Proteomes" id="UP000297245">
    <property type="component" value="Unassembled WGS sequence"/>
</dbReference>
<name>A0A4S8M1P7_DENBC</name>
<keyword evidence="2 6" id="KW-0812">Transmembrane</keyword>
<dbReference type="GO" id="GO:0005886">
    <property type="term" value="C:plasma membrane"/>
    <property type="evidence" value="ECO:0007669"/>
    <property type="project" value="TreeGrafter"/>
</dbReference>
<keyword evidence="4 6" id="KW-0472">Membrane</keyword>
<dbReference type="PANTHER" id="PTHR23112">
    <property type="entry name" value="G PROTEIN-COUPLED RECEPTOR 157-RELATED"/>
    <property type="match status" value="1"/>
</dbReference>
<evidence type="ECO:0000256" key="3">
    <source>
        <dbReference type="ARBA" id="ARBA00022989"/>
    </source>
</evidence>
<dbReference type="AlphaFoldDB" id="A0A4S8M1P7"/>
<keyword evidence="8" id="KW-1185">Reference proteome</keyword>
<protein>
    <recommendedName>
        <fullName evidence="9">G-protein coupled receptors family 2 profile 2 domain-containing protein</fullName>
    </recommendedName>
</protein>
<evidence type="ECO:0000256" key="1">
    <source>
        <dbReference type="ARBA" id="ARBA00004141"/>
    </source>
</evidence>
<dbReference type="SUPFAM" id="SSF81321">
    <property type="entry name" value="Family A G protein-coupled receptor-like"/>
    <property type="match status" value="1"/>
</dbReference>
<dbReference type="OrthoDB" id="3251871at2759"/>
<proteinExistence type="predicted"/>
<feature type="transmembrane region" description="Helical" evidence="6">
    <location>
        <begin position="124"/>
        <end position="142"/>
    </location>
</feature>
<evidence type="ECO:0000313" key="8">
    <source>
        <dbReference type="Proteomes" id="UP000297245"/>
    </source>
</evidence>
<dbReference type="Gene3D" id="1.20.1070.10">
    <property type="entry name" value="Rhodopsin 7-helix transmembrane proteins"/>
    <property type="match status" value="1"/>
</dbReference>
<dbReference type="GO" id="GO:0007189">
    <property type="term" value="P:adenylate cyclase-activating G protein-coupled receptor signaling pathway"/>
    <property type="evidence" value="ECO:0007669"/>
    <property type="project" value="TreeGrafter"/>
</dbReference>
<evidence type="ECO:0000256" key="4">
    <source>
        <dbReference type="ARBA" id="ARBA00023136"/>
    </source>
</evidence>
<evidence type="ECO:0000313" key="7">
    <source>
        <dbReference type="EMBL" id="THU96007.1"/>
    </source>
</evidence>
<organism evidence="7 8">
    <name type="scientific">Dendrothele bispora (strain CBS 962.96)</name>
    <dbReference type="NCBI Taxonomy" id="1314807"/>
    <lineage>
        <taxon>Eukaryota</taxon>
        <taxon>Fungi</taxon>
        <taxon>Dikarya</taxon>
        <taxon>Basidiomycota</taxon>
        <taxon>Agaricomycotina</taxon>
        <taxon>Agaricomycetes</taxon>
        <taxon>Agaricomycetidae</taxon>
        <taxon>Agaricales</taxon>
        <taxon>Agaricales incertae sedis</taxon>
        <taxon>Dendrothele</taxon>
    </lineage>
</organism>
<evidence type="ECO:0000256" key="6">
    <source>
        <dbReference type="SAM" id="Phobius"/>
    </source>
</evidence>
<dbReference type="GO" id="GO:0004930">
    <property type="term" value="F:G protein-coupled receptor activity"/>
    <property type="evidence" value="ECO:0007669"/>
    <property type="project" value="TreeGrafter"/>
</dbReference>
<feature type="transmembrane region" description="Helical" evidence="6">
    <location>
        <begin position="174"/>
        <end position="196"/>
    </location>
</feature>
<sequence length="448" mass="50031">MSGYMTDKMTTTSNQLWAVTSAVGAGLCFLVLVMIFVVWLHPKSRPCLDRVSWRIVVWALAANMVFAIASAVGGQLTEAGFLCGFSIFVLQLMLQFSSFLLFSIALNLQLVIVHNFHGQQLEKVYIIVSAAMAIILAVPPYASGMYGWDPLESDCWYSNDDPRTRLIWQISTQMLWTALTALGEIIASGTVMIWMLRHNSHMRQTFAFTSTFSGTSSSSSQGMSDTAPHAVRSVDYRRIVLRIALHSTVAGGIHNSTDYNILLLSDFLYGGRAIVYALLAASDPAFIRGTRVLFKHVLEQWDRRQFSIHNTGSVDKRRRLFRSSDSHGNTDGKSLPGPIVHIELSKIVHHDFGQKMSQSSSANVHLNDSDAIDRMADGKILDQHPQQTLPPSNIHFKDPNIHNVSLLHDSMDTDGPRERVVQGLSKQRKDHEKQEVGETAEDSFWKNI</sequence>
<feature type="transmembrane region" description="Helical" evidence="6">
    <location>
        <begin position="79"/>
        <end position="112"/>
    </location>
</feature>
<feature type="transmembrane region" description="Helical" evidence="6">
    <location>
        <begin position="51"/>
        <end position="73"/>
    </location>
</feature>
<reference evidence="7 8" key="1">
    <citation type="journal article" date="2019" name="Nat. Ecol. Evol.">
        <title>Megaphylogeny resolves global patterns of mushroom evolution.</title>
        <authorList>
            <person name="Varga T."/>
            <person name="Krizsan K."/>
            <person name="Foldi C."/>
            <person name="Dima B."/>
            <person name="Sanchez-Garcia M."/>
            <person name="Sanchez-Ramirez S."/>
            <person name="Szollosi G.J."/>
            <person name="Szarkandi J.G."/>
            <person name="Papp V."/>
            <person name="Albert L."/>
            <person name="Andreopoulos W."/>
            <person name="Angelini C."/>
            <person name="Antonin V."/>
            <person name="Barry K.W."/>
            <person name="Bougher N.L."/>
            <person name="Buchanan P."/>
            <person name="Buyck B."/>
            <person name="Bense V."/>
            <person name="Catcheside P."/>
            <person name="Chovatia M."/>
            <person name="Cooper J."/>
            <person name="Damon W."/>
            <person name="Desjardin D."/>
            <person name="Finy P."/>
            <person name="Geml J."/>
            <person name="Haridas S."/>
            <person name="Hughes K."/>
            <person name="Justo A."/>
            <person name="Karasinski D."/>
            <person name="Kautmanova I."/>
            <person name="Kiss B."/>
            <person name="Kocsube S."/>
            <person name="Kotiranta H."/>
            <person name="LaButti K.M."/>
            <person name="Lechner B.E."/>
            <person name="Liimatainen K."/>
            <person name="Lipzen A."/>
            <person name="Lukacs Z."/>
            <person name="Mihaltcheva S."/>
            <person name="Morgado L.N."/>
            <person name="Niskanen T."/>
            <person name="Noordeloos M.E."/>
            <person name="Ohm R.A."/>
            <person name="Ortiz-Santana B."/>
            <person name="Ovrebo C."/>
            <person name="Racz N."/>
            <person name="Riley R."/>
            <person name="Savchenko A."/>
            <person name="Shiryaev A."/>
            <person name="Soop K."/>
            <person name="Spirin V."/>
            <person name="Szebenyi C."/>
            <person name="Tomsovsky M."/>
            <person name="Tulloss R.E."/>
            <person name="Uehling J."/>
            <person name="Grigoriev I.V."/>
            <person name="Vagvolgyi C."/>
            <person name="Papp T."/>
            <person name="Martin F.M."/>
            <person name="Miettinen O."/>
            <person name="Hibbett D.S."/>
            <person name="Nagy L.G."/>
        </authorList>
    </citation>
    <scope>NUCLEOTIDE SEQUENCE [LARGE SCALE GENOMIC DNA]</scope>
    <source>
        <strain evidence="7 8">CBS 962.96</strain>
    </source>
</reference>
<evidence type="ECO:0008006" key="9">
    <source>
        <dbReference type="Google" id="ProtNLM"/>
    </source>
</evidence>
<feature type="region of interest" description="Disordered" evidence="5">
    <location>
        <begin position="424"/>
        <end position="448"/>
    </location>
</feature>